<evidence type="ECO:0000313" key="2">
    <source>
        <dbReference type="EMBL" id="KPM68453.1"/>
    </source>
</evidence>
<evidence type="ECO:0000256" key="1">
    <source>
        <dbReference type="SAM" id="SignalP"/>
    </source>
</evidence>
<sequence length="126" mass="13582">MIIVMTRRRDRTLIKLLMALLLFMGAAHGSTQEFNPGSASSSLNCLVMQGMQTETDTQVGGLCPYMDDQMSCSISCAASYTGAVTSIVDSSPVNTSPQHDYYTSLLGRMAVAPDPFPPKQTVLINL</sequence>
<reference evidence="2 3" key="1">
    <citation type="submission" date="2015-10" db="EMBL/GenBank/DDBJ databases">
        <title>Pseudomonas putida clinical strains.</title>
        <authorList>
            <person name="Molina L."/>
            <person name="Udaondo Z."/>
        </authorList>
    </citation>
    <scope>NUCLEOTIDE SEQUENCE [LARGE SCALE GENOMIC DNA]</scope>
    <source>
        <strain evidence="2 3">HB13667</strain>
    </source>
</reference>
<feature type="signal peptide" evidence="1">
    <location>
        <begin position="1"/>
        <end position="29"/>
    </location>
</feature>
<dbReference type="AlphaFoldDB" id="A0A0P7CK73"/>
<dbReference type="Proteomes" id="UP000050437">
    <property type="component" value="Unassembled WGS sequence"/>
</dbReference>
<protein>
    <submittedName>
        <fullName evidence="2">Uncharacterized protein</fullName>
    </submittedName>
</protein>
<name>A0A0P7CK73_PSEPU</name>
<keyword evidence="1" id="KW-0732">Signal</keyword>
<evidence type="ECO:0000313" key="3">
    <source>
        <dbReference type="Proteomes" id="UP000050437"/>
    </source>
</evidence>
<proteinExistence type="predicted"/>
<dbReference type="EMBL" id="LKKS01000016">
    <property type="protein sequence ID" value="KPM68453.1"/>
    <property type="molecule type" value="Genomic_DNA"/>
</dbReference>
<gene>
    <name evidence="2" type="ORF">HB13667_02010</name>
</gene>
<accession>A0A0P7CK73</accession>
<feature type="chain" id="PRO_5006136973" evidence="1">
    <location>
        <begin position="30"/>
        <end position="126"/>
    </location>
</feature>
<comment type="caution">
    <text evidence="2">The sequence shown here is derived from an EMBL/GenBank/DDBJ whole genome shotgun (WGS) entry which is preliminary data.</text>
</comment>
<organism evidence="2 3">
    <name type="scientific">Pseudomonas putida</name>
    <name type="common">Arthrobacter siderocapsulatus</name>
    <dbReference type="NCBI Taxonomy" id="303"/>
    <lineage>
        <taxon>Bacteria</taxon>
        <taxon>Pseudomonadati</taxon>
        <taxon>Pseudomonadota</taxon>
        <taxon>Gammaproteobacteria</taxon>
        <taxon>Pseudomonadales</taxon>
        <taxon>Pseudomonadaceae</taxon>
        <taxon>Pseudomonas</taxon>
    </lineage>
</organism>